<comment type="cofactor">
    <cofactor evidence="1">
        <name>FMN</name>
        <dbReference type="ChEBI" id="CHEBI:58210"/>
    </cofactor>
</comment>
<reference evidence="5 6" key="1">
    <citation type="submission" date="2015-02" db="EMBL/GenBank/DDBJ databases">
        <title>Genome Sequencing of Rickettsiales.</title>
        <authorList>
            <person name="Daugherty S.C."/>
            <person name="Su Q."/>
            <person name="Abolude K."/>
            <person name="Beier-Sexton M."/>
            <person name="Carlyon J.A."/>
            <person name="Carter R."/>
            <person name="Day N.P."/>
            <person name="Dumler S.J."/>
            <person name="Dyachenko V."/>
            <person name="Godinez A."/>
            <person name="Kurtti T.J."/>
            <person name="Lichay M."/>
            <person name="Mullins K.E."/>
            <person name="Ott S."/>
            <person name="Pappas-Brown V."/>
            <person name="Paris D.H."/>
            <person name="Patel P."/>
            <person name="Richards A.L."/>
            <person name="Sadzewicz L."/>
            <person name="Sears K."/>
            <person name="Seidman D."/>
            <person name="Sengamalay N."/>
            <person name="Stenos J."/>
            <person name="Tallon L.J."/>
            <person name="Vincent G."/>
            <person name="Fraser C.M."/>
            <person name="Munderloh U."/>
            <person name="Dunning-Hotopp J.C."/>
        </authorList>
    </citation>
    <scope>NUCLEOTIDE SEQUENCE [LARGE SCALE GENOMIC DNA]</scope>
    <source>
        <strain evidence="5 6">RML An4</strain>
    </source>
</reference>
<dbReference type="AlphaFoldDB" id="A0A0F3QAB6"/>
<evidence type="ECO:0000256" key="1">
    <source>
        <dbReference type="ARBA" id="ARBA00001917"/>
    </source>
</evidence>
<dbReference type="GO" id="GO:0016020">
    <property type="term" value="C:membrane"/>
    <property type="evidence" value="ECO:0007669"/>
    <property type="project" value="TreeGrafter"/>
</dbReference>
<dbReference type="Proteomes" id="UP000033661">
    <property type="component" value="Unassembled WGS sequence"/>
</dbReference>
<evidence type="ECO:0000256" key="3">
    <source>
        <dbReference type="ARBA" id="ARBA00022643"/>
    </source>
</evidence>
<organism evidence="5 6">
    <name type="scientific">Rickettsia bellii str. RML An4</name>
    <dbReference type="NCBI Taxonomy" id="1359193"/>
    <lineage>
        <taxon>Bacteria</taxon>
        <taxon>Pseudomonadati</taxon>
        <taxon>Pseudomonadota</taxon>
        <taxon>Alphaproteobacteria</taxon>
        <taxon>Rickettsiales</taxon>
        <taxon>Rickettsiaceae</taxon>
        <taxon>Rickettsieae</taxon>
        <taxon>Rickettsia</taxon>
        <taxon>belli group</taxon>
    </lineage>
</organism>
<dbReference type="InterPro" id="IPR005025">
    <property type="entry name" value="FMN_Rdtase-like_dom"/>
</dbReference>
<dbReference type="PATRIC" id="fig|1359193.3.peg.464"/>
<dbReference type="PROSITE" id="PS50902">
    <property type="entry name" value="FLAVODOXIN_LIKE"/>
    <property type="match status" value="1"/>
</dbReference>
<keyword evidence="3" id="KW-0288">FMN</keyword>
<dbReference type="InterPro" id="IPR008254">
    <property type="entry name" value="Flavodoxin/NO_synth"/>
</dbReference>
<evidence type="ECO:0000256" key="2">
    <source>
        <dbReference type="ARBA" id="ARBA00022630"/>
    </source>
</evidence>
<dbReference type="EMBL" id="LAOI01000001">
    <property type="protein sequence ID" value="KJV89503.1"/>
    <property type="molecule type" value="Genomic_DNA"/>
</dbReference>
<accession>A0A0F3QAB6</accession>
<evidence type="ECO:0000259" key="4">
    <source>
        <dbReference type="PROSITE" id="PS50902"/>
    </source>
</evidence>
<dbReference type="PANTHER" id="PTHR30546">
    <property type="entry name" value="FLAVODOXIN-RELATED PROTEIN WRBA-RELATED"/>
    <property type="match status" value="1"/>
</dbReference>
<gene>
    <name evidence="5" type="ORF">RBEAN4_0481</name>
</gene>
<dbReference type="InterPro" id="IPR001226">
    <property type="entry name" value="Flavodoxin_CS"/>
</dbReference>
<proteinExistence type="predicted"/>
<dbReference type="PANTHER" id="PTHR30546:SF23">
    <property type="entry name" value="FLAVOPROTEIN-LIKE PROTEIN YCP4-RELATED"/>
    <property type="match status" value="1"/>
</dbReference>
<keyword evidence="6" id="KW-1185">Reference proteome</keyword>
<dbReference type="GO" id="GO:0003955">
    <property type="term" value="F:NAD(P)H dehydrogenase (quinone) activity"/>
    <property type="evidence" value="ECO:0007669"/>
    <property type="project" value="TreeGrafter"/>
</dbReference>
<dbReference type="Gene3D" id="3.40.50.360">
    <property type="match status" value="1"/>
</dbReference>
<evidence type="ECO:0000313" key="6">
    <source>
        <dbReference type="Proteomes" id="UP000033661"/>
    </source>
</evidence>
<name>A0A0F3QAB6_RICBE</name>
<sequence>MVKVAIVYYSGYGHTVKVAEEINKSVKEAGAETSLIQISKDKPDNVDWSLLDNADAIIFGAPTYMGSLAGPFKTFMDSTSIKWNDKKWKDKIAAGFTNSASYSGDKLCSIQQLFHLAMQHCMIWVGQAESAPQFADHEMPDHDKTNRLGSWSGLMTQSNHKSAPDIAPTKGDLLTANLFGKRIVEVTKRLKGS</sequence>
<dbReference type="PROSITE" id="PS00201">
    <property type="entry name" value="FLAVODOXIN"/>
    <property type="match status" value="1"/>
</dbReference>
<dbReference type="GO" id="GO:0010181">
    <property type="term" value="F:FMN binding"/>
    <property type="evidence" value="ECO:0007669"/>
    <property type="project" value="InterPro"/>
</dbReference>
<dbReference type="Pfam" id="PF03358">
    <property type="entry name" value="FMN_red"/>
    <property type="match status" value="1"/>
</dbReference>
<evidence type="ECO:0000313" key="5">
    <source>
        <dbReference type="EMBL" id="KJV89503.1"/>
    </source>
</evidence>
<keyword evidence="2" id="KW-0285">Flavoprotein</keyword>
<protein>
    <submittedName>
        <fullName evidence="5">Flavodoxin family protein</fullName>
    </submittedName>
</protein>
<dbReference type="InterPro" id="IPR029039">
    <property type="entry name" value="Flavoprotein-like_sf"/>
</dbReference>
<dbReference type="SUPFAM" id="SSF52218">
    <property type="entry name" value="Flavoproteins"/>
    <property type="match status" value="1"/>
</dbReference>
<dbReference type="GO" id="GO:0009055">
    <property type="term" value="F:electron transfer activity"/>
    <property type="evidence" value="ECO:0007669"/>
    <property type="project" value="InterPro"/>
</dbReference>
<comment type="caution">
    <text evidence="5">The sequence shown here is derived from an EMBL/GenBank/DDBJ whole genome shotgun (WGS) entry which is preliminary data.</text>
</comment>
<feature type="domain" description="Flavodoxin-like" evidence="4">
    <location>
        <begin position="4"/>
        <end position="156"/>
    </location>
</feature>